<sequence length="1083" mass="121413">MLSPPPKLLLYYPPAYSNHNNISFFIFIWPNNIIIIITIQKIKNKNQRTIFFFFFFILWIVVRTPMVACIDMAFSADMTAALSPSYQCFFKPPPSGLGLGFEFQRKGRRLRRHLNLVISAQLSNSFSLSFGLDSQNLNSFQSNDPSQLSWMGPVPGDIAEVEAFCRIFRNSERLHSALMDALCNPLTGECSVSYEVPSDEKPQLEDKIVSVLGCMISLVNKGREDILSGRSSIINSFRAAEVSTTDDKLPPLALFRSEMKRCSESLHVALENYLIPDDDRSLNVWRKLQRLKNVCYDSGFPRGEGCPCHTLFANWNPVYLSAASKDDSESKDTEPAFWTGGQVTEEGLKWLLDKGYKTIIDLRAETVKDNFCQAALQDAISSGRIELVKIPVEVRTAPTMEQVVQFASFVSDCSKRPIYLHSKEGVLRTSAMVSRWRQYMARSSSQIVSNPPVTPYDMLLCNTNGSAKSWDSSMTAERSSLEKDINSLQESLNSTHNSVGTFDRSTSQKKYNGKPQGTTAMSKVSTDNRELSEATAAKEERSFPRNFSKINPLKAQVPPCDIFSKREMSKFLGSQKISPPSYVNYQSRRSECSPQPRNMNVTRLQGGVTVSTSDNLIPKIVGSESSNGSARVDHPSRETQITVSDNWEVVNGSISSSVWTTVNGFSEQEMHYMTNANASNIVKDDFDNVTTNSQRIEDRMVKDRLALNDDDMGSVEGDMCASSTGVVRVQSRKKAEMFLVRTDGFSCTREKVTESSLAFTHPSTQQQMLMWKSMPKNVLLLKKLGEELMEEAKMVASFLYHQEKMNVLVEPDVHDIFARIPGFGFVQTFYSQDTSDLHEKVDFVACLGGDGVILHASNLFRGAVPPIVSFNLGSLGFLTSHDFEDYKQDLRQVIRGNNTRDGVYITLRMRLRCEIFRKGKAMPGKVFDILNEVVVDRGSNPYLSKIECYEHDRLITKVQGDGVIVATPTGSTAYSTAAGGSMVHPNVPCILFTPICPHSLSFRPVILPDSAQLELKIPDDARSNAWVSFDGKRRQQLSRGDSVRISMSQHPLPTVNKFDQTGDWFSSLIRCLNWNERLDQKAL</sequence>
<evidence type="ECO:0000256" key="6">
    <source>
        <dbReference type="ARBA" id="ARBA00022679"/>
    </source>
</evidence>
<dbReference type="Proteomes" id="UP000008827">
    <property type="component" value="Chromosome 14"/>
</dbReference>
<keyword evidence="12" id="KW-0809">Transit peptide</keyword>
<dbReference type="InterPro" id="IPR029021">
    <property type="entry name" value="Prot-tyrosine_phosphatase-like"/>
</dbReference>
<organism evidence="19">
    <name type="scientific">Glycine max</name>
    <name type="common">Soybean</name>
    <name type="synonym">Glycine hispida</name>
    <dbReference type="NCBI Taxonomy" id="3847"/>
    <lineage>
        <taxon>Eukaryota</taxon>
        <taxon>Viridiplantae</taxon>
        <taxon>Streptophyta</taxon>
        <taxon>Embryophyta</taxon>
        <taxon>Tracheophyta</taxon>
        <taxon>Spermatophyta</taxon>
        <taxon>Magnoliopsida</taxon>
        <taxon>eudicotyledons</taxon>
        <taxon>Gunneridae</taxon>
        <taxon>Pentapetalae</taxon>
        <taxon>rosids</taxon>
        <taxon>fabids</taxon>
        <taxon>Fabales</taxon>
        <taxon>Fabaceae</taxon>
        <taxon>Papilionoideae</taxon>
        <taxon>50 kb inversion clade</taxon>
        <taxon>NPAAA clade</taxon>
        <taxon>indigoferoid/millettioid clade</taxon>
        <taxon>Phaseoleae</taxon>
        <taxon>Glycine</taxon>
        <taxon>Glycine subgen. Soja</taxon>
    </lineage>
</organism>
<dbReference type="OrthoDB" id="24581at2759"/>
<evidence type="ECO:0000313" key="19">
    <source>
        <dbReference type="EMBL" id="KRH16416.1"/>
    </source>
</evidence>
<dbReference type="InterPro" id="IPR002504">
    <property type="entry name" value="NADK"/>
</dbReference>
<evidence type="ECO:0000256" key="9">
    <source>
        <dbReference type="ARBA" id="ARBA00022840"/>
    </source>
</evidence>
<dbReference type="PANTHER" id="PTHR20275">
    <property type="entry name" value="NAD KINASE"/>
    <property type="match status" value="1"/>
</dbReference>
<evidence type="ECO:0000256" key="16">
    <source>
        <dbReference type="SAM" id="MobiDB-lite"/>
    </source>
</evidence>
<keyword evidence="17" id="KW-1133">Transmembrane helix</keyword>
<evidence type="ECO:0000256" key="12">
    <source>
        <dbReference type="ARBA" id="ARBA00022946"/>
    </source>
</evidence>
<keyword evidence="13" id="KW-0520">NAD</keyword>
<dbReference type="Gramene" id="KRH16416">
    <property type="protein sequence ID" value="KRH16416"/>
    <property type="gene ID" value="GLYMA_14G154600"/>
</dbReference>
<dbReference type="eggNOG" id="KOG2178">
    <property type="taxonomic scope" value="Eukaryota"/>
</dbReference>
<keyword evidence="10" id="KW-0521">NADP</keyword>
<evidence type="ECO:0000256" key="10">
    <source>
        <dbReference type="ARBA" id="ARBA00022857"/>
    </source>
</evidence>
<evidence type="ECO:0000259" key="18">
    <source>
        <dbReference type="Pfam" id="PF22741"/>
    </source>
</evidence>
<evidence type="ECO:0000256" key="5">
    <source>
        <dbReference type="ARBA" id="ARBA00022640"/>
    </source>
</evidence>
<keyword evidence="8" id="KW-0418">Kinase</keyword>
<dbReference type="PaxDb" id="3847-GLYMA14G24545.1"/>
<dbReference type="Pfam" id="PF20143">
    <property type="entry name" value="NAD_kinase_C"/>
    <property type="match status" value="1"/>
</dbReference>
<comment type="catalytic activity">
    <reaction evidence="14">
        <text>NAD(+) + ATP = ADP + NADP(+) + H(+)</text>
        <dbReference type="Rhea" id="RHEA:18629"/>
        <dbReference type="ChEBI" id="CHEBI:15378"/>
        <dbReference type="ChEBI" id="CHEBI:30616"/>
        <dbReference type="ChEBI" id="CHEBI:57540"/>
        <dbReference type="ChEBI" id="CHEBI:58349"/>
        <dbReference type="ChEBI" id="CHEBI:456216"/>
        <dbReference type="EC" id="2.7.1.23"/>
    </reaction>
</comment>
<protein>
    <recommendedName>
        <fullName evidence="3">NAD(+) kinase</fullName>
        <ecNumber evidence="3">2.7.1.23</ecNumber>
    </recommendedName>
</protein>
<dbReference type="Gene3D" id="2.60.200.30">
    <property type="entry name" value="Probable inorganic polyphosphate/atp-NAD kinase, domain 2"/>
    <property type="match status" value="1"/>
</dbReference>
<evidence type="ECO:0000256" key="14">
    <source>
        <dbReference type="ARBA" id="ARBA00047925"/>
    </source>
</evidence>
<evidence type="ECO:0000256" key="7">
    <source>
        <dbReference type="ARBA" id="ARBA00022741"/>
    </source>
</evidence>
<dbReference type="GO" id="GO:0006741">
    <property type="term" value="P:NADP+ biosynthetic process"/>
    <property type="evidence" value="ECO:0000318"/>
    <property type="project" value="GO_Central"/>
</dbReference>
<dbReference type="Gene3D" id="3.90.190.10">
    <property type="entry name" value="Protein tyrosine phosphatase superfamily"/>
    <property type="match status" value="1"/>
</dbReference>
<feature type="region of interest" description="Disordered" evidence="16">
    <location>
        <begin position="492"/>
        <end position="529"/>
    </location>
</feature>
<proteinExistence type="inferred from homology"/>
<dbReference type="FunFam" id="2.60.200.30:FF:000004">
    <property type="entry name" value="NAD kinase 2, chloroplastic"/>
    <property type="match status" value="1"/>
</dbReference>
<evidence type="ECO:0000256" key="15">
    <source>
        <dbReference type="ARBA" id="ARBA00053646"/>
    </source>
</evidence>
<keyword evidence="9" id="KW-0067">ATP-binding</keyword>
<evidence type="ECO:0000256" key="2">
    <source>
        <dbReference type="ARBA" id="ARBA00010995"/>
    </source>
</evidence>
<comment type="subcellular location">
    <subcellularLocation>
        <location evidence="1">Plastid</location>
        <location evidence="1">Chloroplast</location>
    </subcellularLocation>
</comment>
<evidence type="ECO:0000313" key="20">
    <source>
        <dbReference type="EnsemblPlants" id="KRH16416"/>
    </source>
</evidence>
<dbReference type="InterPro" id="IPR017438">
    <property type="entry name" value="ATP-NAD_kinase_N"/>
</dbReference>
<dbReference type="GO" id="GO:0019674">
    <property type="term" value="P:NAD+ metabolic process"/>
    <property type="evidence" value="ECO:0007669"/>
    <property type="project" value="InterPro"/>
</dbReference>
<accession>K7M700</accession>
<keyword evidence="11" id="KW-0112">Calmodulin-binding</keyword>
<reference evidence="19 20" key="1">
    <citation type="journal article" date="2010" name="Nature">
        <title>Genome sequence of the palaeopolyploid soybean.</title>
        <authorList>
            <person name="Schmutz J."/>
            <person name="Cannon S.B."/>
            <person name="Schlueter J."/>
            <person name="Ma J."/>
            <person name="Mitros T."/>
            <person name="Nelson W."/>
            <person name="Hyten D.L."/>
            <person name="Song Q."/>
            <person name="Thelen J.J."/>
            <person name="Cheng J."/>
            <person name="Xu D."/>
            <person name="Hellsten U."/>
            <person name="May G.D."/>
            <person name="Yu Y."/>
            <person name="Sakurai T."/>
            <person name="Umezawa T."/>
            <person name="Bhattacharyya M.K."/>
            <person name="Sandhu D."/>
            <person name="Valliyodan B."/>
            <person name="Lindquist E."/>
            <person name="Peto M."/>
            <person name="Grant D."/>
            <person name="Shu S."/>
            <person name="Goodstein D."/>
            <person name="Barry K."/>
            <person name="Futrell-Griggs M."/>
            <person name="Abernathy B."/>
            <person name="Du J."/>
            <person name="Tian Z."/>
            <person name="Zhu L."/>
            <person name="Gill N."/>
            <person name="Joshi T."/>
            <person name="Libault M."/>
            <person name="Sethuraman A."/>
            <person name="Zhang X.-C."/>
            <person name="Shinozaki K."/>
            <person name="Nguyen H.T."/>
            <person name="Wing R.A."/>
            <person name="Cregan P."/>
            <person name="Specht J."/>
            <person name="Grimwood J."/>
            <person name="Rokhsar D."/>
            <person name="Stacey G."/>
            <person name="Shoemaker R.C."/>
            <person name="Jackson S.A."/>
        </authorList>
    </citation>
    <scope>NUCLEOTIDE SEQUENCE [LARGE SCALE GENOMIC DNA]</scope>
    <source>
        <strain evidence="20">cv. Williams 82</strain>
        <tissue evidence="19">Callus</tissue>
    </source>
</reference>
<evidence type="ECO:0000256" key="1">
    <source>
        <dbReference type="ARBA" id="ARBA00004229"/>
    </source>
</evidence>
<dbReference type="GO" id="GO:0003951">
    <property type="term" value="F:NAD+ kinase activity"/>
    <property type="evidence" value="ECO:0000318"/>
    <property type="project" value="GO_Central"/>
</dbReference>
<dbReference type="InterPro" id="IPR055214">
    <property type="entry name" value="PTP-NADK"/>
</dbReference>
<dbReference type="SMR" id="K7M700"/>
<keyword evidence="7" id="KW-0547">Nucleotide-binding</keyword>
<evidence type="ECO:0000256" key="8">
    <source>
        <dbReference type="ARBA" id="ARBA00022777"/>
    </source>
</evidence>
<reference evidence="19" key="3">
    <citation type="submission" date="2018-07" db="EMBL/GenBank/DDBJ databases">
        <title>WGS assembly of Glycine max.</title>
        <authorList>
            <person name="Schmutz J."/>
            <person name="Cannon S."/>
            <person name="Schlueter J."/>
            <person name="Ma J."/>
            <person name="Mitros T."/>
            <person name="Nelson W."/>
            <person name="Hyten D."/>
            <person name="Song Q."/>
            <person name="Thelen J."/>
            <person name="Cheng J."/>
            <person name="Xu D."/>
            <person name="Hellsten U."/>
            <person name="May G."/>
            <person name="Yu Y."/>
            <person name="Sakurai T."/>
            <person name="Umezawa T."/>
            <person name="Bhattacharyya M."/>
            <person name="Sandhu D."/>
            <person name="Valliyodan B."/>
            <person name="Lindquist E."/>
            <person name="Peto M."/>
            <person name="Grant D."/>
            <person name="Shu S."/>
            <person name="Goodstein D."/>
            <person name="Barry K."/>
            <person name="Futrell-Griggs M."/>
            <person name="Abernathy B."/>
            <person name="Du J."/>
            <person name="Tian Z."/>
            <person name="Zhu L."/>
            <person name="Gill N."/>
            <person name="Joshi T."/>
            <person name="Libault M."/>
            <person name="Sethuraman A."/>
            <person name="Zhang X."/>
            <person name="Shinozaki K."/>
            <person name="Nguyen H."/>
            <person name="Wing R."/>
            <person name="Cregan P."/>
            <person name="Specht J."/>
            <person name="Grimwood J."/>
            <person name="Rokhsar D."/>
            <person name="Stacey G."/>
            <person name="Shoemaker R."/>
            <person name="Jackson S."/>
        </authorList>
    </citation>
    <scope>NUCLEOTIDE SEQUENCE</scope>
    <source>
        <tissue evidence="19">Callus</tissue>
    </source>
</reference>
<comment type="similarity">
    <text evidence="2">Belongs to the NAD kinase family.</text>
</comment>
<keyword evidence="17" id="KW-0472">Membrane</keyword>
<feature type="domain" description="DSP-PTPase phosphatase fused to NAD+ Kinase" evidence="18">
    <location>
        <begin position="307"/>
        <end position="448"/>
    </location>
</feature>
<evidence type="ECO:0000313" key="21">
    <source>
        <dbReference type="Proteomes" id="UP000008827"/>
    </source>
</evidence>
<dbReference type="Gene3D" id="3.40.50.10330">
    <property type="entry name" value="Probable inorganic polyphosphate/atp-NAD kinase, domain 1"/>
    <property type="match status" value="1"/>
</dbReference>
<feature type="transmembrane region" description="Helical" evidence="17">
    <location>
        <begin position="20"/>
        <end position="39"/>
    </location>
</feature>
<gene>
    <name evidence="20" type="primary">LOC100782844</name>
    <name evidence="19" type="ORF">GLYMA_14G154600</name>
</gene>
<evidence type="ECO:0000256" key="17">
    <source>
        <dbReference type="SAM" id="Phobius"/>
    </source>
</evidence>
<dbReference type="SUPFAM" id="SSF111331">
    <property type="entry name" value="NAD kinase/diacylglycerol kinase-like"/>
    <property type="match status" value="1"/>
</dbReference>
<keyword evidence="21" id="KW-1185">Reference proteome</keyword>
<dbReference type="GeneID" id="100782844"/>
<keyword evidence="6" id="KW-0808">Transferase</keyword>
<dbReference type="STRING" id="3847.K7M700"/>
<feature type="compositionally biased region" description="Polar residues" evidence="16">
    <location>
        <begin position="492"/>
        <end position="525"/>
    </location>
</feature>
<dbReference type="AlphaFoldDB" id="K7M700"/>
<evidence type="ECO:0000256" key="4">
    <source>
        <dbReference type="ARBA" id="ARBA00022528"/>
    </source>
</evidence>
<dbReference type="EC" id="2.7.1.23" evidence="3"/>
<feature type="transmembrane region" description="Helical" evidence="17">
    <location>
        <begin position="51"/>
        <end position="74"/>
    </location>
</feature>
<dbReference type="InterPro" id="IPR016064">
    <property type="entry name" value="NAD/diacylglycerol_kinase_sf"/>
</dbReference>
<dbReference type="InterPro" id="IPR017437">
    <property type="entry name" value="ATP-NAD_kinase_PpnK-typ_C"/>
</dbReference>
<dbReference type="SUPFAM" id="SSF52799">
    <property type="entry name" value="(Phosphotyrosine protein) phosphatases II"/>
    <property type="match status" value="1"/>
</dbReference>
<keyword evidence="4" id="KW-0150">Chloroplast</keyword>
<dbReference type="Pfam" id="PF22741">
    <property type="entry name" value="PTP-NADK"/>
    <property type="match status" value="1"/>
</dbReference>
<keyword evidence="5" id="KW-0934">Plastid</keyword>
<dbReference type="GO" id="GO:0005516">
    <property type="term" value="F:calmodulin binding"/>
    <property type="evidence" value="ECO:0007669"/>
    <property type="project" value="UniProtKB-KW"/>
</dbReference>
<dbReference type="KEGG" id="gmx:100782844"/>
<evidence type="ECO:0000256" key="13">
    <source>
        <dbReference type="ARBA" id="ARBA00023027"/>
    </source>
</evidence>
<dbReference type="Pfam" id="PF01513">
    <property type="entry name" value="NAD_kinase"/>
    <property type="match status" value="1"/>
</dbReference>
<dbReference type="HOGENOM" id="CLU_008408_0_0_1"/>
<dbReference type="EnsemblPlants" id="KRH16416">
    <property type="protein sequence ID" value="KRH16416"/>
    <property type="gene ID" value="GLYMA_14G154600"/>
</dbReference>
<reference evidence="20" key="2">
    <citation type="submission" date="2018-02" db="UniProtKB">
        <authorList>
            <consortium name="EnsemblPlants"/>
        </authorList>
    </citation>
    <scope>IDENTIFICATION</scope>
    <source>
        <strain evidence="20">Williams 82</strain>
    </source>
</reference>
<name>K7M700_SOYBN</name>
<evidence type="ECO:0000256" key="11">
    <source>
        <dbReference type="ARBA" id="ARBA00022860"/>
    </source>
</evidence>
<comment type="function">
    <text evidence="15">Involved in chlorophyll synthesis and chloroplast protection against oxidative damage.</text>
</comment>
<dbReference type="FunFam" id="3.90.190.10:FF:000085">
    <property type="entry name" value="NAD kinase 2 chloroplastic"/>
    <property type="match status" value="1"/>
</dbReference>
<dbReference type="GO" id="GO:0009507">
    <property type="term" value="C:chloroplast"/>
    <property type="evidence" value="ECO:0007669"/>
    <property type="project" value="UniProtKB-SubCell"/>
</dbReference>
<dbReference type="EMBL" id="CM000847">
    <property type="protein sequence ID" value="KRH16416.1"/>
    <property type="molecule type" value="Genomic_DNA"/>
</dbReference>
<dbReference type="FunFam" id="3.40.50.10330:FF:000019">
    <property type="entry name" value="NAD kinase 2, chloroplastic"/>
    <property type="match status" value="1"/>
</dbReference>
<dbReference type="PANTHER" id="PTHR20275:SF6">
    <property type="entry name" value="NAD KINASE 2, CHLOROPLASTIC"/>
    <property type="match status" value="1"/>
</dbReference>
<keyword evidence="17" id="KW-0812">Transmembrane</keyword>
<dbReference type="GO" id="GO:0005524">
    <property type="term" value="F:ATP binding"/>
    <property type="evidence" value="ECO:0007669"/>
    <property type="project" value="UniProtKB-KW"/>
</dbReference>
<dbReference type="HAMAP" id="MF_00361">
    <property type="entry name" value="NAD_kinase"/>
    <property type="match status" value="1"/>
</dbReference>
<dbReference type="ExpressionAtlas" id="K7M700">
    <property type="expression patterns" value="baseline"/>
</dbReference>
<dbReference type="RefSeq" id="XP_003544706.2">
    <property type="nucleotide sequence ID" value="XM_003544658.4"/>
</dbReference>
<evidence type="ECO:0000256" key="3">
    <source>
        <dbReference type="ARBA" id="ARBA00012120"/>
    </source>
</evidence>